<dbReference type="InterPro" id="IPR008984">
    <property type="entry name" value="SMAD_FHA_dom_sf"/>
</dbReference>
<dbReference type="EMBL" id="PSRQ01000042">
    <property type="protein sequence ID" value="PWU23237.1"/>
    <property type="molecule type" value="Genomic_DNA"/>
</dbReference>
<reference evidence="4 5" key="1">
    <citation type="submission" date="2018-02" db="EMBL/GenBank/DDBJ databases">
        <title>Genomic Reconstructions from Amazon Rainforest and Pasture Soil Reveal Novel Insights into the Physiology of Candidate Phyla in Tropical Sites.</title>
        <authorList>
            <person name="Kroeger M.E."/>
            <person name="Delmont T."/>
            <person name="Eren A.M."/>
            <person name="Guo J."/>
            <person name="Meyer K.M."/>
            <person name="Khan K."/>
            <person name="Rodrigues J.L.M."/>
            <person name="Bohannan B.J.M."/>
            <person name="Tringe S."/>
            <person name="Borges C.D."/>
            <person name="Tiedje J."/>
            <person name="Tsai S.M."/>
            <person name="Nusslein K."/>
        </authorList>
    </citation>
    <scope>NUCLEOTIDE SEQUENCE [LARGE SCALE GENOMIC DNA]</scope>
    <source>
        <strain evidence="4">Amazon FNV 2010 28 9</strain>
    </source>
</reference>
<evidence type="ECO:0000313" key="4">
    <source>
        <dbReference type="EMBL" id="PWU23237.1"/>
    </source>
</evidence>
<sequence>MDKQAPDYSNTSDTLFTPWRESEIDKISQLVEDLSDDELIDRYDENEEEMQRLEKALEKRRTAKAVFESQLVKRNKERTGARSVRAIMEGINTFFRRDNDEVKHQEPPKPSHRAETPIVTTPNKDDEVNQMKIAGVQDVSNFRETQVSKAGVKNPVQEIPIGDLQHKMNHEAQKQGHQRIYLELHPGKEISLGRQDFIANKDDHRFDFISRQHITISRGSNTFSSNVFSGHPQFFVRNTTLDTDKENSVYVNGVKIDKNYLKALKDKDVIALSGLNLGVGFVFHENEDDDAWLEPYKPSTKNL</sequence>
<evidence type="ECO:0000313" key="5">
    <source>
        <dbReference type="Proteomes" id="UP000246104"/>
    </source>
</evidence>
<organism evidence="4 5">
    <name type="scientific">Candidatus Cerribacteria bacterium 'Amazon FNV 2010 28 9'</name>
    <dbReference type="NCBI Taxonomy" id="2081795"/>
    <lineage>
        <taxon>Bacteria</taxon>
        <taxon>Candidatus Cerribacteria</taxon>
    </lineage>
</organism>
<dbReference type="Pfam" id="PF00498">
    <property type="entry name" value="FHA"/>
    <property type="match status" value="1"/>
</dbReference>
<comment type="caution">
    <text evidence="4">The sequence shown here is derived from an EMBL/GenBank/DDBJ whole genome shotgun (WGS) entry which is preliminary data.</text>
</comment>
<proteinExistence type="predicted"/>
<gene>
    <name evidence="4" type="ORF">C5B42_03675</name>
</gene>
<dbReference type="SUPFAM" id="SSF49879">
    <property type="entry name" value="SMAD/FHA domain"/>
    <property type="match status" value="1"/>
</dbReference>
<name>A0A317JNV0_9BACT</name>
<feature type="region of interest" description="Disordered" evidence="2">
    <location>
        <begin position="98"/>
        <end position="124"/>
    </location>
</feature>
<dbReference type="Proteomes" id="UP000246104">
    <property type="component" value="Unassembled WGS sequence"/>
</dbReference>
<dbReference type="Gene3D" id="2.60.200.20">
    <property type="match status" value="1"/>
</dbReference>
<dbReference type="InterPro" id="IPR000253">
    <property type="entry name" value="FHA_dom"/>
</dbReference>
<evidence type="ECO:0000256" key="1">
    <source>
        <dbReference type="SAM" id="Coils"/>
    </source>
</evidence>
<feature type="coiled-coil region" evidence="1">
    <location>
        <begin position="36"/>
        <end position="66"/>
    </location>
</feature>
<accession>A0A317JNV0</accession>
<keyword evidence="1" id="KW-0175">Coiled coil</keyword>
<feature type="domain" description="FHA" evidence="3">
    <location>
        <begin position="190"/>
        <end position="256"/>
    </location>
</feature>
<protein>
    <recommendedName>
        <fullName evidence="3">FHA domain-containing protein</fullName>
    </recommendedName>
</protein>
<dbReference type="AlphaFoldDB" id="A0A317JNV0"/>
<evidence type="ECO:0000256" key="2">
    <source>
        <dbReference type="SAM" id="MobiDB-lite"/>
    </source>
</evidence>
<feature type="compositionally biased region" description="Basic and acidic residues" evidence="2">
    <location>
        <begin position="98"/>
        <end position="115"/>
    </location>
</feature>
<evidence type="ECO:0000259" key="3">
    <source>
        <dbReference type="PROSITE" id="PS50006"/>
    </source>
</evidence>
<dbReference type="PROSITE" id="PS50006">
    <property type="entry name" value="FHA_DOMAIN"/>
    <property type="match status" value="1"/>
</dbReference>